<evidence type="ECO:0000313" key="2">
    <source>
        <dbReference type="Proteomes" id="UP000008986"/>
    </source>
</evidence>
<proteinExistence type="predicted"/>
<dbReference type="KEGG" id="vg:8684113"/>
<reference evidence="2" key="1">
    <citation type="submission" date="2009-07" db="EMBL/GenBank/DDBJ databases">
        <authorList>
            <person name="Kropinski A.M."/>
            <person name="Villegas A."/>
            <person name="Lingohr E.J."/>
        </authorList>
    </citation>
    <scope>NUCLEOTIDE SEQUENCE [LARGE SCALE GENOMIC DNA]</scope>
</reference>
<accession>C9DGD6</accession>
<sequence length="139" mass="16347">MDNNPHMDALIQQFAQEYRHWVVAGCPDHPCFKKEDGLCYAVSAWYNRKSPDNPWGDLKLSFYMQDHLFAKGEKLVKYPFGGVELYIHEYKKQRMPYNPLRMAWIEAKADGVLGVPPISWSTRWKHLIYIIKNRLAIGF</sequence>
<dbReference type="Proteomes" id="UP000008986">
    <property type="component" value="Segment"/>
</dbReference>
<dbReference type="GeneID" id="8684113"/>
<keyword evidence="2" id="KW-1185">Reference proteome</keyword>
<name>C9DGD6_BPW14</name>
<gene>
    <name evidence="1" type="primary">165</name>
</gene>
<protein>
    <submittedName>
        <fullName evidence="1">Uncharacterized protein</fullName>
    </submittedName>
</protein>
<evidence type="ECO:0000313" key="1">
    <source>
        <dbReference type="EMBL" id="ACV50187.1"/>
    </source>
</evidence>
<organismHost>
    <name type="scientific">Delftia acidovorans</name>
    <name type="common">Pseudomonas acidovorans</name>
    <name type="synonym">Comamonas acidovorans</name>
    <dbReference type="NCBI Taxonomy" id="80866"/>
</organismHost>
<dbReference type="EMBL" id="GQ357915">
    <property type="protein sequence ID" value="ACV50187.1"/>
    <property type="molecule type" value="Genomic_DNA"/>
</dbReference>
<organism evidence="1 2">
    <name type="scientific">Delftia phage PhiW-14</name>
    <name type="common">Deftia acidovorans bacteriophage phiW-14</name>
    <dbReference type="NCBI Taxonomy" id="665032"/>
    <lineage>
        <taxon>Viruses</taxon>
        <taxon>Duplodnaviria</taxon>
        <taxon>Heunggongvirae</taxon>
        <taxon>Uroviricota</taxon>
        <taxon>Caudoviricetes</taxon>
        <taxon>Ionavirus</taxon>
        <taxon>Ionavirus W14</taxon>
    </lineage>
</organism>
<dbReference type="RefSeq" id="YP_003359019.1">
    <property type="nucleotide sequence ID" value="NC_013697.1"/>
</dbReference>